<dbReference type="GO" id="GO:0001228">
    <property type="term" value="F:DNA-binding transcription activator activity, RNA polymerase II-specific"/>
    <property type="evidence" value="ECO:0007669"/>
    <property type="project" value="TreeGrafter"/>
</dbReference>
<evidence type="ECO:0000256" key="4">
    <source>
        <dbReference type="SAM" id="MobiDB-lite"/>
    </source>
</evidence>
<dbReference type="EMBL" id="JAEPRB010000054">
    <property type="protein sequence ID" value="KAG2223823.1"/>
    <property type="molecule type" value="Genomic_DNA"/>
</dbReference>
<keyword evidence="3" id="KW-0175">Coiled coil</keyword>
<dbReference type="InterPro" id="IPR004827">
    <property type="entry name" value="bZIP"/>
</dbReference>
<evidence type="ECO:0000313" key="7">
    <source>
        <dbReference type="Proteomes" id="UP000646827"/>
    </source>
</evidence>
<protein>
    <recommendedName>
        <fullName evidence="5">BZIP domain-containing protein</fullName>
    </recommendedName>
</protein>
<keyword evidence="7" id="KW-1185">Reference proteome</keyword>
<feature type="compositionally biased region" description="Polar residues" evidence="4">
    <location>
        <begin position="1"/>
        <end position="30"/>
    </location>
</feature>
<feature type="coiled-coil region" evidence="3">
    <location>
        <begin position="76"/>
        <end position="110"/>
    </location>
</feature>
<name>A0A8H7VPA9_9FUNG</name>
<feature type="region of interest" description="Disordered" evidence="4">
    <location>
        <begin position="125"/>
        <end position="182"/>
    </location>
</feature>
<dbReference type="GO" id="GO:0000976">
    <property type="term" value="F:transcription cis-regulatory region binding"/>
    <property type="evidence" value="ECO:0007669"/>
    <property type="project" value="InterPro"/>
</dbReference>
<feature type="compositionally biased region" description="Polar residues" evidence="4">
    <location>
        <begin position="159"/>
        <end position="170"/>
    </location>
</feature>
<dbReference type="PANTHER" id="PTHR40621">
    <property type="entry name" value="TRANSCRIPTION FACTOR KAPC-RELATED"/>
    <property type="match status" value="1"/>
</dbReference>
<dbReference type="InterPro" id="IPR050936">
    <property type="entry name" value="AP-1-like"/>
</dbReference>
<sequence>MTKLTTMTSASNTIKEVTNNDNLNSSTNRSHGGRHRIFTEEQRKVRNRQAQAAFRERRSQYTQTLQETILGLEKIITELQESNRNTSVRAEIAEQRCIDLEKQNDILQQLISTVTAENQRLLQQQLPNKQQPQTPSSFIAVPETFGSESSSVTEEEINETPTMTILSQQQQEEDACKSLTGE</sequence>
<dbReference type="Gene3D" id="1.20.5.170">
    <property type="match status" value="1"/>
</dbReference>
<evidence type="ECO:0000256" key="2">
    <source>
        <dbReference type="ARBA" id="ARBA00023242"/>
    </source>
</evidence>
<reference evidence="6 7" key="1">
    <citation type="submission" date="2020-12" db="EMBL/GenBank/DDBJ databases">
        <title>Metabolic potential, ecology and presence of endohyphal bacteria is reflected in genomic diversity of Mucoromycotina.</title>
        <authorList>
            <person name="Muszewska A."/>
            <person name="Okrasinska A."/>
            <person name="Steczkiewicz K."/>
            <person name="Drgas O."/>
            <person name="Orlowska M."/>
            <person name="Perlinska-Lenart U."/>
            <person name="Aleksandrzak-Piekarczyk T."/>
            <person name="Szatraj K."/>
            <person name="Zielenkiewicz U."/>
            <person name="Pilsyk S."/>
            <person name="Malc E."/>
            <person name="Mieczkowski P."/>
            <person name="Kruszewska J.S."/>
            <person name="Biernat P."/>
            <person name="Pawlowska J."/>
        </authorList>
    </citation>
    <scope>NUCLEOTIDE SEQUENCE [LARGE SCALE GENOMIC DNA]</scope>
    <source>
        <strain evidence="6 7">CBS 142.35</strain>
    </source>
</reference>
<dbReference type="Proteomes" id="UP000646827">
    <property type="component" value="Unassembled WGS sequence"/>
</dbReference>
<organism evidence="6 7">
    <name type="scientific">Circinella minor</name>
    <dbReference type="NCBI Taxonomy" id="1195481"/>
    <lineage>
        <taxon>Eukaryota</taxon>
        <taxon>Fungi</taxon>
        <taxon>Fungi incertae sedis</taxon>
        <taxon>Mucoromycota</taxon>
        <taxon>Mucoromycotina</taxon>
        <taxon>Mucoromycetes</taxon>
        <taxon>Mucorales</taxon>
        <taxon>Lichtheimiaceae</taxon>
        <taxon>Circinella</taxon>
    </lineage>
</organism>
<feature type="domain" description="BZIP" evidence="5">
    <location>
        <begin position="43"/>
        <end position="57"/>
    </location>
</feature>
<dbReference type="SUPFAM" id="SSF57959">
    <property type="entry name" value="Leucine zipper domain"/>
    <property type="match status" value="1"/>
</dbReference>
<dbReference type="InterPro" id="IPR046347">
    <property type="entry name" value="bZIP_sf"/>
</dbReference>
<feature type="compositionally biased region" description="Low complexity" evidence="4">
    <location>
        <begin position="125"/>
        <end position="135"/>
    </location>
</feature>
<evidence type="ECO:0000256" key="3">
    <source>
        <dbReference type="SAM" id="Coils"/>
    </source>
</evidence>
<feature type="region of interest" description="Disordered" evidence="4">
    <location>
        <begin position="1"/>
        <end position="33"/>
    </location>
</feature>
<dbReference type="PROSITE" id="PS00036">
    <property type="entry name" value="BZIP_BASIC"/>
    <property type="match status" value="1"/>
</dbReference>
<comment type="subcellular location">
    <subcellularLocation>
        <location evidence="1">Nucleus</location>
    </subcellularLocation>
</comment>
<evidence type="ECO:0000259" key="5">
    <source>
        <dbReference type="PROSITE" id="PS00036"/>
    </source>
</evidence>
<dbReference type="CDD" id="cd14688">
    <property type="entry name" value="bZIP_YAP"/>
    <property type="match status" value="1"/>
</dbReference>
<accession>A0A8H7VPA9</accession>
<evidence type="ECO:0000256" key="1">
    <source>
        <dbReference type="ARBA" id="ARBA00004123"/>
    </source>
</evidence>
<dbReference type="AlphaFoldDB" id="A0A8H7VPA9"/>
<evidence type="ECO:0000313" key="6">
    <source>
        <dbReference type="EMBL" id="KAG2223823.1"/>
    </source>
</evidence>
<dbReference type="PANTHER" id="PTHR40621:SF6">
    <property type="entry name" value="AP-1-LIKE TRANSCRIPTION FACTOR YAP1-RELATED"/>
    <property type="match status" value="1"/>
</dbReference>
<keyword evidence="2" id="KW-0539">Nucleus</keyword>
<dbReference type="GO" id="GO:0090575">
    <property type="term" value="C:RNA polymerase II transcription regulator complex"/>
    <property type="evidence" value="ECO:0007669"/>
    <property type="project" value="TreeGrafter"/>
</dbReference>
<proteinExistence type="predicted"/>
<dbReference type="OrthoDB" id="2285533at2759"/>
<comment type="caution">
    <text evidence="6">The sequence shown here is derived from an EMBL/GenBank/DDBJ whole genome shotgun (WGS) entry which is preliminary data.</text>
</comment>
<gene>
    <name evidence="6" type="ORF">INT45_001957</name>
</gene>